<dbReference type="EC" id="2.7.13.3" evidence="7"/>
<dbReference type="InterPro" id="IPR001789">
    <property type="entry name" value="Sig_transdc_resp-reg_receiver"/>
</dbReference>
<keyword evidence="4" id="KW-0597">Phosphoprotein</keyword>
<name>A0ABM8VA72_9BACL</name>
<feature type="domain" description="HTH araC/xylS-type" evidence="5">
    <location>
        <begin position="418"/>
        <end position="516"/>
    </location>
</feature>
<dbReference type="CDD" id="cd17536">
    <property type="entry name" value="REC_YesN-like"/>
    <property type="match status" value="1"/>
</dbReference>
<proteinExistence type="predicted"/>
<gene>
    <name evidence="7" type="primary">rcsC_1</name>
    <name evidence="7" type="ORF">PAECIP111802_00176</name>
</gene>
<dbReference type="Pfam" id="PF12833">
    <property type="entry name" value="HTH_18"/>
    <property type="match status" value="1"/>
</dbReference>
<keyword evidence="8" id="KW-1185">Reference proteome</keyword>
<reference evidence="7 8" key="1">
    <citation type="submission" date="2021-06" db="EMBL/GenBank/DDBJ databases">
        <authorList>
            <person name="Criscuolo A."/>
        </authorList>
    </citation>
    <scope>NUCLEOTIDE SEQUENCE [LARGE SCALE GENOMIC DNA]</scope>
    <source>
        <strain evidence="8">CIP 111802</strain>
    </source>
</reference>
<evidence type="ECO:0000259" key="6">
    <source>
        <dbReference type="PROSITE" id="PS50110"/>
    </source>
</evidence>
<keyword evidence="1" id="KW-0805">Transcription regulation</keyword>
<dbReference type="PANTHER" id="PTHR43280:SF10">
    <property type="entry name" value="REGULATORY PROTEIN POCR"/>
    <property type="match status" value="1"/>
</dbReference>
<dbReference type="GO" id="GO:0004673">
    <property type="term" value="F:protein histidine kinase activity"/>
    <property type="evidence" value="ECO:0007669"/>
    <property type="project" value="UniProtKB-EC"/>
</dbReference>
<evidence type="ECO:0000259" key="5">
    <source>
        <dbReference type="PROSITE" id="PS01124"/>
    </source>
</evidence>
<accession>A0ABM8VA72</accession>
<sequence>MYSILIVDDEKIEREGVKFLIAQYGLPLRVTEAENGAKALEYVQENAIDILLTDIKMPFMDGMQLAAEARKLDDDLQIIFFSAFSEFEYAKQAMHLKAANYLLKPIEVDEFSKVMNEVIGWCEKNRKEKEWNRVVLEGYSAGMKHAKEKRLLDLIHGSPPGQSLPVDSGTNEGWSAGHYSRMLLLDCKRKFFDRCALELTTVSQAVPDQPFDYMNLNEYQSLLFFKIKPGRDGTKEELKQLGARLQNRLKQQYGEDFHLIFSNVLTSEGSFHTEFNEMEKKAEYKFFMDTPFIMFTEDTGSGTHEETDTIEQRMERVAGQIENKQYTYAREGIGRLFEALEGSTSFSTVYVKYLCTQLVKQMVDHFGAYGRKTIQQAAMDIYQCRNLRELKDVLFVFLEEGVQIHNGAYGKPGRRDMKQILDMIHQEYGRDISLEEIADRVFLSPSYLSYLFKKETGVSLIKYLTQYRLEKAKQYLRDTNMKIVDVGSLVGYGNLSYFGALFKNYVGVTPAQYREELE</sequence>
<dbReference type="PROSITE" id="PS01124">
    <property type="entry name" value="HTH_ARAC_FAMILY_2"/>
    <property type="match status" value="1"/>
</dbReference>
<keyword evidence="7" id="KW-0808">Transferase</keyword>
<organism evidence="7 8">
    <name type="scientific">Paenibacillus allorhizosphaerae</name>
    <dbReference type="NCBI Taxonomy" id="2849866"/>
    <lineage>
        <taxon>Bacteria</taxon>
        <taxon>Bacillati</taxon>
        <taxon>Bacillota</taxon>
        <taxon>Bacilli</taxon>
        <taxon>Bacillales</taxon>
        <taxon>Paenibacillaceae</taxon>
        <taxon>Paenibacillus</taxon>
    </lineage>
</organism>
<dbReference type="InterPro" id="IPR018060">
    <property type="entry name" value="HTH_AraC"/>
</dbReference>
<dbReference type="Proteomes" id="UP000730618">
    <property type="component" value="Unassembled WGS sequence"/>
</dbReference>
<evidence type="ECO:0000256" key="3">
    <source>
        <dbReference type="ARBA" id="ARBA00023163"/>
    </source>
</evidence>
<protein>
    <submittedName>
        <fullName evidence="7">Sensor histidine kinase RcsC</fullName>
        <ecNumber evidence="7">2.7.13.3</ecNumber>
    </submittedName>
</protein>
<feature type="domain" description="Response regulatory" evidence="6">
    <location>
        <begin position="3"/>
        <end position="119"/>
    </location>
</feature>
<evidence type="ECO:0000313" key="7">
    <source>
        <dbReference type="EMBL" id="CAG7615506.1"/>
    </source>
</evidence>
<dbReference type="SMART" id="SM00448">
    <property type="entry name" value="REC"/>
    <property type="match status" value="1"/>
</dbReference>
<keyword evidence="2" id="KW-0238">DNA-binding</keyword>
<dbReference type="InterPro" id="IPR018062">
    <property type="entry name" value="HTH_AraC-typ_CS"/>
</dbReference>
<dbReference type="PANTHER" id="PTHR43280">
    <property type="entry name" value="ARAC-FAMILY TRANSCRIPTIONAL REGULATOR"/>
    <property type="match status" value="1"/>
</dbReference>
<comment type="caution">
    <text evidence="7">The sequence shown here is derived from an EMBL/GenBank/DDBJ whole genome shotgun (WGS) entry which is preliminary data.</text>
</comment>
<evidence type="ECO:0000256" key="4">
    <source>
        <dbReference type="PROSITE-ProRule" id="PRU00169"/>
    </source>
</evidence>
<keyword evidence="3" id="KW-0804">Transcription</keyword>
<evidence type="ECO:0000256" key="1">
    <source>
        <dbReference type="ARBA" id="ARBA00023015"/>
    </source>
</evidence>
<dbReference type="PROSITE" id="PS00041">
    <property type="entry name" value="HTH_ARAC_FAMILY_1"/>
    <property type="match status" value="1"/>
</dbReference>
<dbReference type="Pfam" id="PF00072">
    <property type="entry name" value="Response_reg"/>
    <property type="match status" value="1"/>
</dbReference>
<dbReference type="EMBL" id="CAJVCE010000001">
    <property type="protein sequence ID" value="CAG7615506.1"/>
    <property type="molecule type" value="Genomic_DNA"/>
</dbReference>
<keyword evidence="7" id="KW-0418">Kinase</keyword>
<dbReference type="PROSITE" id="PS50110">
    <property type="entry name" value="RESPONSE_REGULATORY"/>
    <property type="match status" value="1"/>
</dbReference>
<evidence type="ECO:0000313" key="8">
    <source>
        <dbReference type="Proteomes" id="UP000730618"/>
    </source>
</evidence>
<evidence type="ECO:0000256" key="2">
    <source>
        <dbReference type="ARBA" id="ARBA00023125"/>
    </source>
</evidence>
<dbReference type="RefSeq" id="WP_218096564.1">
    <property type="nucleotide sequence ID" value="NZ_CAJVCE010000001.1"/>
</dbReference>
<feature type="modified residue" description="4-aspartylphosphate" evidence="4">
    <location>
        <position position="54"/>
    </location>
</feature>
<dbReference type="SMART" id="SM00342">
    <property type="entry name" value="HTH_ARAC"/>
    <property type="match status" value="1"/>
</dbReference>